<keyword evidence="7" id="KW-0012">Acyltransferase</keyword>
<evidence type="ECO:0000259" key="8">
    <source>
        <dbReference type="PROSITE" id="PS50075"/>
    </source>
</evidence>
<dbReference type="Pfam" id="PF08659">
    <property type="entry name" value="KR"/>
    <property type="match status" value="1"/>
</dbReference>
<dbReference type="InterPro" id="IPR016039">
    <property type="entry name" value="Thiolase-like"/>
</dbReference>
<evidence type="ECO:0000256" key="4">
    <source>
        <dbReference type="ARBA" id="ARBA00022679"/>
    </source>
</evidence>
<dbReference type="InterPro" id="IPR014030">
    <property type="entry name" value="Ketoacyl_synth_N"/>
</dbReference>
<dbReference type="SMART" id="SM00822">
    <property type="entry name" value="PKS_KR"/>
    <property type="match status" value="1"/>
</dbReference>
<dbReference type="Gene3D" id="3.40.47.10">
    <property type="match status" value="1"/>
</dbReference>
<dbReference type="InterPro" id="IPR036736">
    <property type="entry name" value="ACP-like_sf"/>
</dbReference>
<evidence type="ECO:0000313" key="11">
    <source>
        <dbReference type="Proteomes" id="UP001500967"/>
    </source>
</evidence>
<dbReference type="InterPro" id="IPR020806">
    <property type="entry name" value="PKS_PP-bd"/>
</dbReference>
<dbReference type="InterPro" id="IPR014031">
    <property type="entry name" value="Ketoacyl_synth_C"/>
</dbReference>
<dbReference type="InterPro" id="IPR036291">
    <property type="entry name" value="NAD(P)-bd_dom_sf"/>
</dbReference>
<dbReference type="Pfam" id="PF16197">
    <property type="entry name" value="KAsynt_C_assoc"/>
    <property type="match status" value="1"/>
</dbReference>
<feature type="domain" description="Carrier" evidence="8">
    <location>
        <begin position="1343"/>
        <end position="1421"/>
    </location>
</feature>
<dbReference type="InterPro" id="IPR006162">
    <property type="entry name" value="Ppantetheine_attach_site"/>
</dbReference>
<evidence type="ECO:0000259" key="9">
    <source>
        <dbReference type="PROSITE" id="PS52004"/>
    </source>
</evidence>
<evidence type="ECO:0000256" key="3">
    <source>
        <dbReference type="ARBA" id="ARBA00022553"/>
    </source>
</evidence>
<keyword evidence="6" id="KW-0511">Multifunctional enzyme</keyword>
<dbReference type="CDD" id="cd00833">
    <property type="entry name" value="PKS"/>
    <property type="match status" value="1"/>
</dbReference>
<dbReference type="Gene3D" id="3.30.70.3290">
    <property type="match status" value="1"/>
</dbReference>
<evidence type="ECO:0000256" key="2">
    <source>
        <dbReference type="ARBA" id="ARBA00022450"/>
    </source>
</evidence>
<dbReference type="PROSITE" id="PS00012">
    <property type="entry name" value="PHOSPHOPANTETHEINE"/>
    <property type="match status" value="1"/>
</dbReference>
<dbReference type="InterPro" id="IPR013968">
    <property type="entry name" value="PKS_KR"/>
</dbReference>
<proteinExistence type="predicted"/>
<reference evidence="10 11" key="1">
    <citation type="journal article" date="2019" name="Int. J. Syst. Evol. Microbiol.">
        <title>The Global Catalogue of Microorganisms (GCM) 10K type strain sequencing project: providing services to taxonomists for standard genome sequencing and annotation.</title>
        <authorList>
            <consortium name="The Broad Institute Genomics Platform"/>
            <consortium name="The Broad Institute Genome Sequencing Center for Infectious Disease"/>
            <person name="Wu L."/>
            <person name="Ma J."/>
        </authorList>
    </citation>
    <scope>NUCLEOTIDE SEQUENCE [LARGE SCALE GENOMIC DNA]</scope>
    <source>
        <strain evidence="10 11">JCM 10425</strain>
    </source>
</reference>
<dbReference type="SUPFAM" id="SSF52151">
    <property type="entry name" value="FabD/lysophospholipase-like"/>
    <property type="match status" value="1"/>
</dbReference>
<dbReference type="PANTHER" id="PTHR43775:SF51">
    <property type="entry name" value="INACTIVE PHENOLPHTHIOCEROL SYNTHESIS POLYKETIDE SYNTHASE TYPE I PKS1-RELATED"/>
    <property type="match status" value="1"/>
</dbReference>
<dbReference type="SUPFAM" id="SSF47336">
    <property type="entry name" value="ACP-like"/>
    <property type="match status" value="1"/>
</dbReference>
<dbReference type="InterPro" id="IPR001227">
    <property type="entry name" value="Ac_transferase_dom_sf"/>
</dbReference>
<dbReference type="InterPro" id="IPR014043">
    <property type="entry name" value="Acyl_transferase_dom"/>
</dbReference>
<comment type="caution">
    <text evidence="10">The sequence shown here is derived from an EMBL/GenBank/DDBJ whole genome shotgun (WGS) entry which is preliminary data.</text>
</comment>
<dbReference type="SUPFAM" id="SSF55048">
    <property type="entry name" value="Probable ACP-binding domain of malonyl-CoA ACP transacylase"/>
    <property type="match status" value="1"/>
</dbReference>
<dbReference type="Pfam" id="PF02801">
    <property type="entry name" value="Ketoacyl-synt_C"/>
    <property type="match status" value="1"/>
</dbReference>
<dbReference type="SMART" id="SM01294">
    <property type="entry name" value="PKS_PP_betabranch"/>
    <property type="match status" value="1"/>
</dbReference>
<keyword evidence="5" id="KW-0045">Antibiotic biosynthesis</keyword>
<keyword evidence="11" id="KW-1185">Reference proteome</keyword>
<dbReference type="PANTHER" id="PTHR43775">
    <property type="entry name" value="FATTY ACID SYNTHASE"/>
    <property type="match status" value="1"/>
</dbReference>
<dbReference type="Proteomes" id="UP001500967">
    <property type="component" value="Unassembled WGS sequence"/>
</dbReference>
<evidence type="ECO:0000256" key="7">
    <source>
        <dbReference type="ARBA" id="ARBA00023315"/>
    </source>
</evidence>
<comment type="cofactor">
    <cofactor evidence="1">
        <name>pantetheine 4'-phosphate</name>
        <dbReference type="ChEBI" id="CHEBI:47942"/>
    </cofactor>
</comment>
<dbReference type="PROSITE" id="PS00606">
    <property type="entry name" value="KS3_1"/>
    <property type="match status" value="1"/>
</dbReference>
<sequence>MTHAGDKVADALRASIREVERLRRKNQELVDASSEPIAVVGMAGRFPGAADSVAGLWGVLAAGDDVLGTAPGDRGWTLAGLPEAARRGGFLADAGSFDAGLFGISPREASGMDPQQRLVLESAWEALEHARISPASLGGSRTGVYVGTNGESYGALRGDDGESILGRVGSFLAGRVSYVLGLEGPALTVDTACSSSLVAMHLAVQSLRKGESALALAGGVTVMSTPETLVEFARQGGLSSDGRCRSFAEGADGTALSEGVGLVVLERLSDARRHGRRVLALVRGSAVNQDGASNGLTAPNGRAQRRVIRQALESAGLGPSDVDVVEAHGTGTALGDPIEAQALLATYGQDRERPLWLGSVKSNIGHTQAAAGVAGVIKTILALRHGRLPRTLHVDEPSRHVDWASGAVRVVSEAQDWRREPGRPRRAGVSAFGISGTNAHLILQEASESEVADEPAGAASVPLVVSARSAEALPGQTARLAAFLRERPDVPLAEVAWSLVTTRASLEHRAVVVGEDPLTLAADLEALTPRPVSAGGLAVVFPGQGSQRVGMGRVLGERFPVFREAFEEACELLPAGVRGVVLDGPEEVLARTGWAQLGLFAVEVGLFRLLESVGVRPVVVAGHSLGELSAAWAAGVWSLGDACRVVAARARLMDGLPAGGAMAAVWADRAAVEARLIGSGVVVAAVNGPGAVVVSGPVSEVDSLVESWTGGGVRARRLRVSHAFHSPLVEPMLGEYASVLGGVEFREPVVPVVSAVTGEVAQPGELTDPGYWVEQVRQPVRWAEAAEVVTQRAGTVLEAGPGAVLSAVTEGCVPLLRPDRDEVSALLAGLGRADTSGVDVDWTAVVEPARTVELPTYAFRHERYWPTTTTDSTTGGPADWRYRVEWTPLSAGTSPGTSPRWTVVGVNDDPLVGDVAAALGTQPVIVNRRADRDAVRTACAATSGAEGTVVVVPRGDDATTVTLALVLGTEELPGPVWCVTRDAVAVAPDEDVDPGAAAVWGMGRVIGLERPDRWGGLIDVPATDAPGATLVRALSASGDDDQIAIRADELHRRRLRRADVPVPDEVRVRGSVLVTGGTGALGAHAARWAVGLGAEHVVLVSRRGAAADDAEALRDELEGLGARVTIEACDVTDRDAVEGVLNRIPAEFPLTGVVHSAGVLAMAALDDVTPEHLDEVFGAKCRSAALLDELTGPDLALFVCFSSIAGVWGSANQAAYAAANAYLDGLMQRRRVRGLAGTSIAWGPWAGGGMSHGDAAEWLSRRGVRPMDPDEARTAMSAEPAGLVVADVDWERFVPGFTLNRRQPLLDEIPEVTAVLTGGVDDRPAADGVAVWVRETAGLAPAERRRTLLQLVCGQIGSVLSYGPADDVTPERSFRELGFDSLTAVELRRDLSRSTGLKLPATLVFDHPTPAALAEHLDQELVRTAGDGSDLPVLTQLDSVETALAAIGADDPMRSKVATRLRALLLACDVDRSDADATAVLDTASDEDLFTFIRTEFGRS</sequence>
<keyword evidence="3" id="KW-0597">Phosphoprotein</keyword>
<evidence type="ECO:0000256" key="6">
    <source>
        <dbReference type="ARBA" id="ARBA00023268"/>
    </source>
</evidence>
<dbReference type="InterPro" id="IPR057326">
    <property type="entry name" value="KR_dom"/>
</dbReference>
<gene>
    <name evidence="10" type="ORF">GCM10009539_06240</name>
</gene>
<dbReference type="InterPro" id="IPR009081">
    <property type="entry name" value="PP-bd_ACP"/>
</dbReference>
<dbReference type="Gene3D" id="3.40.366.10">
    <property type="entry name" value="Malonyl-Coenzyme A Acyl Carrier Protein, domain 2"/>
    <property type="match status" value="1"/>
</dbReference>
<dbReference type="InterPro" id="IPR016036">
    <property type="entry name" value="Malonyl_transacylase_ACP-bd"/>
</dbReference>
<dbReference type="CDD" id="cd08952">
    <property type="entry name" value="KR_1_SDR_x"/>
    <property type="match status" value="1"/>
</dbReference>
<dbReference type="InterPro" id="IPR020841">
    <property type="entry name" value="PKS_Beta-ketoAc_synthase_dom"/>
</dbReference>
<dbReference type="PROSITE" id="PS52004">
    <property type="entry name" value="KS3_2"/>
    <property type="match status" value="1"/>
</dbReference>
<dbReference type="InterPro" id="IPR016035">
    <property type="entry name" value="Acyl_Trfase/lysoPLipase"/>
</dbReference>
<dbReference type="InterPro" id="IPR018201">
    <property type="entry name" value="Ketoacyl_synth_AS"/>
</dbReference>
<evidence type="ECO:0008006" key="12">
    <source>
        <dbReference type="Google" id="ProtNLM"/>
    </source>
</evidence>
<dbReference type="Gene3D" id="1.10.1200.10">
    <property type="entry name" value="ACP-like"/>
    <property type="match status" value="1"/>
</dbReference>
<dbReference type="InterPro" id="IPR032821">
    <property type="entry name" value="PKS_assoc"/>
</dbReference>
<dbReference type="SMART" id="SM00827">
    <property type="entry name" value="PKS_AT"/>
    <property type="match status" value="1"/>
</dbReference>
<evidence type="ECO:0000256" key="1">
    <source>
        <dbReference type="ARBA" id="ARBA00001957"/>
    </source>
</evidence>
<keyword evidence="2" id="KW-0596">Phosphopantetheine</keyword>
<evidence type="ECO:0000256" key="5">
    <source>
        <dbReference type="ARBA" id="ARBA00023194"/>
    </source>
</evidence>
<dbReference type="EMBL" id="BAAAGX010000003">
    <property type="protein sequence ID" value="GAA0223774.1"/>
    <property type="molecule type" value="Genomic_DNA"/>
</dbReference>
<dbReference type="Pfam" id="PF08990">
    <property type="entry name" value="Docking"/>
    <property type="match status" value="1"/>
</dbReference>
<keyword evidence="4" id="KW-0808">Transferase</keyword>
<dbReference type="SUPFAM" id="SSF51735">
    <property type="entry name" value="NAD(P)-binding Rossmann-fold domains"/>
    <property type="match status" value="2"/>
</dbReference>
<dbReference type="PROSITE" id="PS50075">
    <property type="entry name" value="CARRIER"/>
    <property type="match status" value="1"/>
</dbReference>
<accession>A0ABN0TK93</accession>
<dbReference type="SMART" id="SM00823">
    <property type="entry name" value="PKS_PP"/>
    <property type="match status" value="1"/>
</dbReference>
<organism evidence="10 11">
    <name type="scientific">Cryptosporangium japonicum</name>
    <dbReference type="NCBI Taxonomy" id="80872"/>
    <lineage>
        <taxon>Bacteria</taxon>
        <taxon>Bacillati</taxon>
        <taxon>Actinomycetota</taxon>
        <taxon>Actinomycetes</taxon>
        <taxon>Cryptosporangiales</taxon>
        <taxon>Cryptosporangiaceae</taxon>
        <taxon>Cryptosporangium</taxon>
    </lineage>
</organism>
<feature type="domain" description="Ketosynthase family 3 (KS3)" evidence="9">
    <location>
        <begin position="34"/>
        <end position="445"/>
    </location>
</feature>
<dbReference type="Pfam" id="PF00109">
    <property type="entry name" value="ketoacyl-synt"/>
    <property type="match status" value="1"/>
</dbReference>
<dbReference type="RefSeq" id="WP_344647173.1">
    <property type="nucleotide sequence ID" value="NZ_BAAAGX010000003.1"/>
</dbReference>
<dbReference type="Pfam" id="PF00698">
    <property type="entry name" value="Acyl_transf_1"/>
    <property type="match status" value="1"/>
</dbReference>
<name>A0ABN0TK93_9ACTN</name>
<protein>
    <recommendedName>
        <fullName evidence="12">Acyl transferase domain-containing protein</fullName>
    </recommendedName>
</protein>
<evidence type="ECO:0000313" key="10">
    <source>
        <dbReference type="EMBL" id="GAA0223774.1"/>
    </source>
</evidence>
<dbReference type="Pfam" id="PF00550">
    <property type="entry name" value="PP-binding"/>
    <property type="match status" value="1"/>
</dbReference>
<dbReference type="Gene3D" id="3.40.50.720">
    <property type="entry name" value="NAD(P)-binding Rossmann-like Domain"/>
    <property type="match status" value="1"/>
</dbReference>
<dbReference type="SUPFAM" id="SSF53901">
    <property type="entry name" value="Thiolase-like"/>
    <property type="match status" value="1"/>
</dbReference>
<dbReference type="InterPro" id="IPR015083">
    <property type="entry name" value="NorB/c/GfsB-D-like_docking"/>
</dbReference>
<dbReference type="InterPro" id="IPR050091">
    <property type="entry name" value="PKS_NRPS_Biosynth_Enz"/>
</dbReference>
<dbReference type="SMART" id="SM00825">
    <property type="entry name" value="PKS_KS"/>
    <property type="match status" value="1"/>
</dbReference>